<dbReference type="Proteomes" id="UP001240236">
    <property type="component" value="Unassembled WGS sequence"/>
</dbReference>
<name>A0AAE3W2M5_9ACTN</name>
<gene>
    <name evidence="1" type="ORF">J2S42_004243</name>
</gene>
<keyword evidence="2" id="KW-1185">Reference proteome</keyword>
<proteinExistence type="predicted"/>
<reference evidence="1 2" key="1">
    <citation type="submission" date="2023-07" db="EMBL/GenBank/DDBJ databases">
        <title>Sequencing the genomes of 1000 actinobacteria strains.</title>
        <authorList>
            <person name="Klenk H.-P."/>
        </authorList>
    </citation>
    <scope>NUCLEOTIDE SEQUENCE [LARGE SCALE GENOMIC DNA]</scope>
    <source>
        <strain evidence="1 2">DSM 44709</strain>
    </source>
</reference>
<organism evidence="1 2">
    <name type="scientific">Catenuloplanes indicus</name>
    <dbReference type="NCBI Taxonomy" id="137267"/>
    <lineage>
        <taxon>Bacteria</taxon>
        <taxon>Bacillati</taxon>
        <taxon>Actinomycetota</taxon>
        <taxon>Actinomycetes</taxon>
        <taxon>Micromonosporales</taxon>
        <taxon>Micromonosporaceae</taxon>
        <taxon>Catenuloplanes</taxon>
    </lineage>
</organism>
<dbReference type="AlphaFoldDB" id="A0AAE3W2M5"/>
<evidence type="ECO:0000313" key="1">
    <source>
        <dbReference type="EMBL" id="MDQ0367574.1"/>
    </source>
</evidence>
<protein>
    <submittedName>
        <fullName evidence="1">Uncharacterized protein</fullName>
    </submittedName>
</protein>
<accession>A0AAE3W2M5</accession>
<dbReference type="RefSeq" id="WP_307241697.1">
    <property type="nucleotide sequence ID" value="NZ_JAUSUZ010000001.1"/>
</dbReference>
<dbReference type="EMBL" id="JAUSUZ010000001">
    <property type="protein sequence ID" value="MDQ0367574.1"/>
    <property type="molecule type" value="Genomic_DNA"/>
</dbReference>
<evidence type="ECO:0000313" key="2">
    <source>
        <dbReference type="Proteomes" id="UP001240236"/>
    </source>
</evidence>
<comment type="caution">
    <text evidence="1">The sequence shown here is derived from an EMBL/GenBank/DDBJ whole genome shotgun (WGS) entry which is preliminary data.</text>
</comment>
<sequence length="114" mass="12075">MSATARHLAFALQALGETTNDVAEFLTAGGWTGLRSDGRACPIAIYLSSVVPNISDVYVTPYELVVVTADGEEIDTVLPVGPSDFVSAFDDGAYDDLAAVITDEFGEVTDDLER</sequence>